<protein>
    <recommendedName>
        <fullName evidence="3">Lipoprotein</fullName>
    </recommendedName>
</protein>
<organism evidence="1 2">
    <name type="scientific">Aquincola tertiaricarbonis</name>
    <dbReference type="NCBI Taxonomy" id="391953"/>
    <lineage>
        <taxon>Bacteria</taxon>
        <taxon>Pseudomonadati</taxon>
        <taxon>Pseudomonadota</taxon>
        <taxon>Betaproteobacteria</taxon>
        <taxon>Burkholderiales</taxon>
        <taxon>Sphaerotilaceae</taxon>
        <taxon>Aquincola</taxon>
    </lineage>
</organism>
<keyword evidence="2" id="KW-1185">Reference proteome</keyword>
<evidence type="ECO:0000313" key="1">
    <source>
        <dbReference type="EMBL" id="URI11984.1"/>
    </source>
</evidence>
<dbReference type="RefSeq" id="WP_250200174.1">
    <property type="nucleotide sequence ID" value="NZ_CP097637.1"/>
</dbReference>
<sequence>MQLNARIMRHCYAASVITIAALSSGCIEQTEPTLAKSTGSTLLPPGTYTLCTFHGSLFGEGRGKSCETLHAIATRHQNTLAVDQKYPIEIGGRNIVGVTFDAKFDEKSGLIEVEASGDADHSAYYYLGAITHVEEQKRWVVFITDCYRLKESPYFFEYKENNNLKNCSPKDDKSRKALHKFLIDEANRGGNFLDNKNFHVLIPIEQRRTR</sequence>
<name>A0ABY4SLE8_AQUTE</name>
<dbReference type="Proteomes" id="UP001056201">
    <property type="component" value="Plasmid A"/>
</dbReference>
<keyword evidence="1" id="KW-0614">Plasmid</keyword>
<reference evidence="1" key="1">
    <citation type="submission" date="2022-05" db="EMBL/GenBank/DDBJ databases">
        <title>An RpoN-dependent PEP-CTERM gene is involved in floc formation of an Aquincola tertiaricarbonis strain.</title>
        <authorList>
            <person name="Qiu D."/>
            <person name="Xia M."/>
        </authorList>
    </citation>
    <scope>NUCLEOTIDE SEQUENCE</scope>
    <source>
        <strain evidence="1">RN12</strain>
        <plasmid evidence="1">A</plasmid>
    </source>
</reference>
<gene>
    <name evidence="1" type="ORF">MW290_32165</name>
</gene>
<proteinExistence type="predicted"/>
<dbReference type="EMBL" id="CP097637">
    <property type="protein sequence ID" value="URI11984.1"/>
    <property type="molecule type" value="Genomic_DNA"/>
</dbReference>
<evidence type="ECO:0008006" key="3">
    <source>
        <dbReference type="Google" id="ProtNLM"/>
    </source>
</evidence>
<evidence type="ECO:0000313" key="2">
    <source>
        <dbReference type="Proteomes" id="UP001056201"/>
    </source>
</evidence>
<dbReference type="PROSITE" id="PS51257">
    <property type="entry name" value="PROKAR_LIPOPROTEIN"/>
    <property type="match status" value="1"/>
</dbReference>
<geneLocation type="plasmid" evidence="1 2">
    <name>A</name>
</geneLocation>
<accession>A0ABY4SLE8</accession>